<evidence type="ECO:0000313" key="2">
    <source>
        <dbReference type="EMBL" id="GGB03411.1"/>
    </source>
</evidence>
<feature type="signal peptide" evidence="1">
    <location>
        <begin position="1"/>
        <end position="27"/>
    </location>
</feature>
<dbReference type="Proteomes" id="UP000651977">
    <property type="component" value="Unassembled WGS sequence"/>
</dbReference>
<evidence type="ECO:0000256" key="1">
    <source>
        <dbReference type="SAM" id="SignalP"/>
    </source>
</evidence>
<dbReference type="EMBL" id="BMDY01000008">
    <property type="protein sequence ID" value="GGB03411.1"/>
    <property type="molecule type" value="Genomic_DNA"/>
</dbReference>
<protein>
    <submittedName>
        <fullName evidence="2">Uncharacterized protein</fullName>
    </submittedName>
</protein>
<comment type="caution">
    <text evidence="2">The sequence shown here is derived from an EMBL/GenBank/DDBJ whole genome shotgun (WGS) entry which is preliminary data.</text>
</comment>
<keyword evidence="1" id="KW-0732">Signal</keyword>
<accession>A0ABQ1I1D4</accession>
<proteinExistence type="predicted"/>
<gene>
    <name evidence="2" type="ORF">GCM10007414_15910</name>
</gene>
<feature type="chain" id="PRO_5046454692" evidence="1">
    <location>
        <begin position="28"/>
        <end position="305"/>
    </location>
</feature>
<sequence length="305" mass="34114">MNTQALTKSFATMMVLLMLLFSTGSWAAIVNNNHLYQTSQEIQQQLQAIRQHQQQATLTLQAPIFADKLAIHLVFKAQQLNQLAANLQTQHGIQPSEVANIPYRVMRPRNVMPYLQQLSQQLASVAQGLGINQPVQAELPLGKSVNDVYQQLVVIELLLEGLLEREDQQVLARNLQQIEQDLLLVSKASQRPLQFHAVTGITGREMSDVNIMLFQSLHLFQRLLRQLEVEPSDPGRLPVGDSSSYQVVDSSVTLKAELHRLKTKLQLEQDSQVDGGLQFSDANQAYAEALKLRNGLLMILGEPAL</sequence>
<organism evidence="2 3">
    <name type="scientific">Agarivorans gilvus</name>
    <dbReference type="NCBI Taxonomy" id="680279"/>
    <lineage>
        <taxon>Bacteria</taxon>
        <taxon>Pseudomonadati</taxon>
        <taxon>Pseudomonadota</taxon>
        <taxon>Gammaproteobacteria</taxon>
        <taxon>Alteromonadales</taxon>
        <taxon>Alteromonadaceae</taxon>
        <taxon>Agarivorans</taxon>
    </lineage>
</organism>
<reference evidence="3" key="1">
    <citation type="journal article" date="2019" name="Int. J. Syst. Evol. Microbiol.">
        <title>The Global Catalogue of Microorganisms (GCM) 10K type strain sequencing project: providing services to taxonomists for standard genome sequencing and annotation.</title>
        <authorList>
            <consortium name="The Broad Institute Genomics Platform"/>
            <consortium name="The Broad Institute Genome Sequencing Center for Infectious Disease"/>
            <person name="Wu L."/>
            <person name="Ma J."/>
        </authorList>
    </citation>
    <scope>NUCLEOTIDE SEQUENCE [LARGE SCALE GENOMIC DNA]</scope>
    <source>
        <strain evidence="3">CGMCC 1.10131</strain>
    </source>
</reference>
<name>A0ABQ1I1D4_9ALTE</name>
<dbReference type="RefSeq" id="WP_055733558.1">
    <property type="nucleotide sequence ID" value="NZ_BMDY01000008.1"/>
</dbReference>
<evidence type="ECO:0000313" key="3">
    <source>
        <dbReference type="Proteomes" id="UP000651977"/>
    </source>
</evidence>
<keyword evidence="3" id="KW-1185">Reference proteome</keyword>